<reference evidence="1" key="1">
    <citation type="submission" date="2021-06" db="EMBL/GenBank/DDBJ databases">
        <title>Updating the genus Pseudomonas: Description of 43 new species and partition of the Pseudomonas putida group.</title>
        <authorList>
            <person name="Girard L."/>
            <person name="Lood C."/>
            <person name="Vandamme P."/>
            <person name="Rokni-Zadeh H."/>
            <person name="Van Noort V."/>
            <person name="Hofte M."/>
            <person name="Lavigne R."/>
            <person name="De Mot R."/>
        </authorList>
    </citation>
    <scope>NUCLEOTIDE SEQUENCE</scope>
    <source>
        <strain evidence="1">SWRI74</strain>
    </source>
</reference>
<gene>
    <name evidence="1" type="ORF">KVG88_30240</name>
</gene>
<name>A0ABS6QZK7_9PSED</name>
<comment type="caution">
    <text evidence="1">The sequence shown here is derived from an EMBL/GenBank/DDBJ whole genome shotgun (WGS) entry which is preliminary data.</text>
</comment>
<organism evidence="1 2">
    <name type="scientific">Pseudomonas azerbaijanoccidentalis</name>
    <dbReference type="NCBI Taxonomy" id="2842347"/>
    <lineage>
        <taxon>Bacteria</taxon>
        <taxon>Pseudomonadati</taxon>
        <taxon>Pseudomonadota</taxon>
        <taxon>Gammaproteobacteria</taxon>
        <taxon>Pseudomonadales</taxon>
        <taxon>Pseudomonadaceae</taxon>
        <taxon>Pseudomonas</taxon>
    </lineage>
</organism>
<evidence type="ECO:0000313" key="2">
    <source>
        <dbReference type="Proteomes" id="UP001049200"/>
    </source>
</evidence>
<dbReference type="EMBL" id="JAHSTU010000014">
    <property type="protein sequence ID" value="MBV4524356.1"/>
    <property type="molecule type" value="Genomic_DNA"/>
</dbReference>
<evidence type="ECO:0000313" key="1">
    <source>
        <dbReference type="EMBL" id="MBV4524356.1"/>
    </source>
</evidence>
<proteinExistence type="predicted"/>
<dbReference type="RefSeq" id="WP_217873558.1">
    <property type="nucleotide sequence ID" value="NZ_JAHSTU010000014.1"/>
</dbReference>
<keyword evidence="2" id="KW-1185">Reference proteome</keyword>
<protein>
    <submittedName>
        <fullName evidence="1">Uncharacterized protein</fullName>
    </submittedName>
</protein>
<accession>A0ABS6QZK7</accession>
<sequence length="81" mass="8686">MAKIETVYLRRFLDPVNEASAEHRKAITELAGATQLSASRRNKVLRACAKAEDTYNSAVGELIGGLNKLVQDAEAGETVPG</sequence>
<dbReference type="Proteomes" id="UP001049200">
    <property type="component" value="Unassembled WGS sequence"/>
</dbReference>